<feature type="domain" description="Peptidase S1" evidence="4">
    <location>
        <begin position="106"/>
        <end position="383"/>
    </location>
</feature>
<dbReference type="PRINTS" id="PR00722">
    <property type="entry name" value="CHYMOTRYPSIN"/>
</dbReference>
<dbReference type="Pfam" id="PF00089">
    <property type="entry name" value="Trypsin"/>
    <property type="match status" value="1"/>
</dbReference>
<name>A0AAE1D5B6_9GAST</name>
<evidence type="ECO:0000256" key="3">
    <source>
        <dbReference type="SAM" id="SignalP"/>
    </source>
</evidence>
<accession>A0AAE1D5B6</accession>
<evidence type="ECO:0000256" key="1">
    <source>
        <dbReference type="ARBA" id="ARBA00023157"/>
    </source>
</evidence>
<dbReference type="PROSITE" id="PS50240">
    <property type="entry name" value="TRYPSIN_DOM"/>
    <property type="match status" value="1"/>
</dbReference>
<comment type="similarity">
    <text evidence="2">Belongs to the peptidase S1 family. CLIP subfamily.</text>
</comment>
<dbReference type="InterPro" id="IPR051487">
    <property type="entry name" value="Ser/Thr_Proteases_Immune/Dev"/>
</dbReference>
<evidence type="ECO:0000256" key="2">
    <source>
        <dbReference type="ARBA" id="ARBA00024195"/>
    </source>
</evidence>
<sequence>MFQNILIALILGFFTFGGFSSAQQTTASRCSTMLRYGGFCQDRRQSCPSGTYEYPTFSNFLGCLRADQICCARQAGQGSFMNPTAPIVPNPPQNCGLGGGLLRSRILGGRITGPCDWPFVVSIRGLIRGRTQLTYDNTVHSCAGVLIANNWVLTSPFCVLSAGSSAQQAPQNILVVASEYNVTVIDLDPLTGRQQEQLKFVERAFLHPSFRYSNINEMTPPTDAIGINSNAVALLKLRTPITGSCAGVACLPTPQETAKACASYDNCVISGWGFSTDIISEDQLVQTLLLGQNRLSSRVACDFLSRRLGLQAGRPAGTTCQGPQSTVTDGCLGDEGGAILCNSNGRNWVVRGILPFNLCVSGQYNMFVTDVAPYMQWIYSTMQRY</sequence>
<dbReference type="GO" id="GO:0006508">
    <property type="term" value="P:proteolysis"/>
    <property type="evidence" value="ECO:0007669"/>
    <property type="project" value="InterPro"/>
</dbReference>
<feature type="signal peptide" evidence="3">
    <location>
        <begin position="1"/>
        <end position="22"/>
    </location>
</feature>
<proteinExistence type="inferred from homology"/>
<dbReference type="SUPFAM" id="SSF50494">
    <property type="entry name" value="Trypsin-like serine proteases"/>
    <property type="match status" value="1"/>
</dbReference>
<dbReference type="InterPro" id="IPR043504">
    <property type="entry name" value="Peptidase_S1_PA_chymotrypsin"/>
</dbReference>
<dbReference type="SMART" id="SM00020">
    <property type="entry name" value="Tryp_SPc"/>
    <property type="match status" value="1"/>
</dbReference>
<keyword evidence="3" id="KW-0732">Signal</keyword>
<dbReference type="Gene3D" id="2.40.10.10">
    <property type="entry name" value="Trypsin-like serine proteases"/>
    <property type="match status" value="1"/>
</dbReference>
<feature type="chain" id="PRO_5042052684" description="Peptidase S1 domain-containing protein" evidence="3">
    <location>
        <begin position="23"/>
        <end position="385"/>
    </location>
</feature>
<dbReference type="Proteomes" id="UP001283361">
    <property type="component" value="Unassembled WGS sequence"/>
</dbReference>
<keyword evidence="1" id="KW-1015">Disulfide bond</keyword>
<gene>
    <name evidence="5" type="ORF">RRG08_058250</name>
</gene>
<protein>
    <recommendedName>
        <fullName evidence="4">Peptidase S1 domain-containing protein</fullName>
    </recommendedName>
</protein>
<evidence type="ECO:0000313" key="6">
    <source>
        <dbReference type="Proteomes" id="UP001283361"/>
    </source>
</evidence>
<dbReference type="PANTHER" id="PTHR24256">
    <property type="entry name" value="TRYPTASE-RELATED"/>
    <property type="match status" value="1"/>
</dbReference>
<reference evidence="5" key="1">
    <citation type="journal article" date="2023" name="G3 (Bethesda)">
        <title>A reference genome for the long-term kleptoplast-retaining sea slug Elysia crispata morphotype clarki.</title>
        <authorList>
            <person name="Eastman K.E."/>
            <person name="Pendleton A.L."/>
            <person name="Shaikh M.A."/>
            <person name="Suttiyut T."/>
            <person name="Ogas R."/>
            <person name="Tomko P."/>
            <person name="Gavelis G."/>
            <person name="Widhalm J.R."/>
            <person name="Wisecaver J.H."/>
        </authorList>
    </citation>
    <scope>NUCLEOTIDE SEQUENCE</scope>
    <source>
        <strain evidence="5">ECLA1</strain>
    </source>
</reference>
<keyword evidence="6" id="KW-1185">Reference proteome</keyword>
<comment type="caution">
    <text evidence="5">The sequence shown here is derived from an EMBL/GenBank/DDBJ whole genome shotgun (WGS) entry which is preliminary data.</text>
</comment>
<evidence type="ECO:0000259" key="4">
    <source>
        <dbReference type="PROSITE" id="PS50240"/>
    </source>
</evidence>
<dbReference type="AlphaFoldDB" id="A0AAE1D5B6"/>
<dbReference type="InterPro" id="IPR001314">
    <property type="entry name" value="Peptidase_S1A"/>
</dbReference>
<dbReference type="GO" id="GO:0004252">
    <property type="term" value="F:serine-type endopeptidase activity"/>
    <property type="evidence" value="ECO:0007669"/>
    <property type="project" value="InterPro"/>
</dbReference>
<organism evidence="5 6">
    <name type="scientific">Elysia crispata</name>
    <name type="common">lettuce slug</name>
    <dbReference type="NCBI Taxonomy" id="231223"/>
    <lineage>
        <taxon>Eukaryota</taxon>
        <taxon>Metazoa</taxon>
        <taxon>Spiralia</taxon>
        <taxon>Lophotrochozoa</taxon>
        <taxon>Mollusca</taxon>
        <taxon>Gastropoda</taxon>
        <taxon>Heterobranchia</taxon>
        <taxon>Euthyneura</taxon>
        <taxon>Panpulmonata</taxon>
        <taxon>Sacoglossa</taxon>
        <taxon>Placobranchoidea</taxon>
        <taxon>Plakobranchidae</taxon>
        <taxon>Elysia</taxon>
    </lineage>
</organism>
<dbReference type="InterPro" id="IPR001254">
    <property type="entry name" value="Trypsin_dom"/>
</dbReference>
<dbReference type="InterPro" id="IPR009003">
    <property type="entry name" value="Peptidase_S1_PA"/>
</dbReference>
<dbReference type="EMBL" id="JAWDGP010005302">
    <property type="protein sequence ID" value="KAK3757936.1"/>
    <property type="molecule type" value="Genomic_DNA"/>
</dbReference>
<evidence type="ECO:0000313" key="5">
    <source>
        <dbReference type="EMBL" id="KAK3757936.1"/>
    </source>
</evidence>